<dbReference type="Proteomes" id="UP001060085">
    <property type="component" value="Linkage Group LG03"/>
</dbReference>
<comment type="caution">
    <text evidence="1">The sequence shown here is derived from an EMBL/GenBank/DDBJ whole genome shotgun (WGS) entry which is preliminary data.</text>
</comment>
<evidence type="ECO:0000313" key="1">
    <source>
        <dbReference type="EMBL" id="KAI5673609.1"/>
    </source>
</evidence>
<reference evidence="2" key="1">
    <citation type="journal article" date="2023" name="Nat. Plants">
        <title>Single-cell RNA sequencing provides a high-resolution roadmap for understanding the multicellular compartmentation of specialized metabolism.</title>
        <authorList>
            <person name="Sun S."/>
            <person name="Shen X."/>
            <person name="Li Y."/>
            <person name="Li Y."/>
            <person name="Wang S."/>
            <person name="Li R."/>
            <person name="Zhang H."/>
            <person name="Shen G."/>
            <person name="Guo B."/>
            <person name="Wei J."/>
            <person name="Xu J."/>
            <person name="St-Pierre B."/>
            <person name="Chen S."/>
            <person name="Sun C."/>
        </authorList>
    </citation>
    <scope>NUCLEOTIDE SEQUENCE [LARGE SCALE GENOMIC DNA]</scope>
</reference>
<protein>
    <submittedName>
        <fullName evidence="1">Uncharacterized protein</fullName>
    </submittedName>
</protein>
<proteinExistence type="predicted"/>
<sequence>MTTSTPPSSSACVASTSSTPGSSSSVPPPIWPVPFGSRNDEKRTKLERKRQKHKPSGDLPSTVGAEDGGTSVTPRPTTNGRSHPTVSGPFKSPKLTAVINQYGDKRFPLKPHSKKTGRNTKHIPTPTSTSRSGGLSRTFLGETIVNIQHTMMLHRCTYHPHDLI</sequence>
<name>A0ACC0BLQ1_CATRO</name>
<gene>
    <name evidence="1" type="ORF">M9H77_13973</name>
</gene>
<evidence type="ECO:0000313" key="2">
    <source>
        <dbReference type="Proteomes" id="UP001060085"/>
    </source>
</evidence>
<keyword evidence="2" id="KW-1185">Reference proteome</keyword>
<organism evidence="1 2">
    <name type="scientific">Catharanthus roseus</name>
    <name type="common">Madagascar periwinkle</name>
    <name type="synonym">Vinca rosea</name>
    <dbReference type="NCBI Taxonomy" id="4058"/>
    <lineage>
        <taxon>Eukaryota</taxon>
        <taxon>Viridiplantae</taxon>
        <taxon>Streptophyta</taxon>
        <taxon>Embryophyta</taxon>
        <taxon>Tracheophyta</taxon>
        <taxon>Spermatophyta</taxon>
        <taxon>Magnoliopsida</taxon>
        <taxon>eudicotyledons</taxon>
        <taxon>Gunneridae</taxon>
        <taxon>Pentapetalae</taxon>
        <taxon>asterids</taxon>
        <taxon>lamiids</taxon>
        <taxon>Gentianales</taxon>
        <taxon>Apocynaceae</taxon>
        <taxon>Rauvolfioideae</taxon>
        <taxon>Vinceae</taxon>
        <taxon>Catharanthinae</taxon>
        <taxon>Catharanthus</taxon>
    </lineage>
</organism>
<dbReference type="EMBL" id="CM044703">
    <property type="protein sequence ID" value="KAI5673609.1"/>
    <property type="molecule type" value="Genomic_DNA"/>
</dbReference>
<accession>A0ACC0BLQ1</accession>